<gene>
    <name evidence="1" type="ORF">JCM9140_796</name>
</gene>
<dbReference type="RefSeq" id="WP_034742403.1">
    <property type="nucleotide sequence ID" value="NZ_BAUT01000004.1"/>
</dbReference>
<reference evidence="1" key="1">
    <citation type="journal article" date="2014" name="Genome Announc.">
        <title>Draft Genome Sequences of Three Alkaliphilic Bacillus Strains, Bacillus wakoensis JCM 9140T, Bacillus akibai JCM 9157T, and Bacillus hemicellulosilyticus JCM 9152T.</title>
        <authorList>
            <person name="Yuki M."/>
            <person name="Oshima K."/>
            <person name="Suda W."/>
            <person name="Oshida Y."/>
            <person name="Kitamura K."/>
            <person name="Iida T."/>
            <person name="Hattori M."/>
            <person name="Ohkuma M."/>
        </authorList>
    </citation>
    <scope>NUCLEOTIDE SEQUENCE [LARGE SCALE GENOMIC DNA]</scope>
    <source>
        <strain evidence="1">JCM 9140</strain>
    </source>
</reference>
<evidence type="ECO:0000313" key="2">
    <source>
        <dbReference type="Proteomes" id="UP000018890"/>
    </source>
</evidence>
<comment type="caution">
    <text evidence="1">The sequence shown here is derived from an EMBL/GenBank/DDBJ whole genome shotgun (WGS) entry which is preliminary data.</text>
</comment>
<sequence>MGKDFHCCATCKHFSAQKKESGGMSYHCVRLGYETKPAYTFTCWDPKEHVKKLMKKDKSSS</sequence>
<accession>W4PZC7</accession>
<dbReference type="OrthoDB" id="2377175at2"/>
<dbReference type="EMBL" id="BAUT01000004">
    <property type="protein sequence ID" value="GAE24843.1"/>
    <property type="molecule type" value="Genomic_DNA"/>
</dbReference>
<name>W4PZC7_9BACI</name>
<protein>
    <submittedName>
        <fullName evidence="1">Uncharacterized protein</fullName>
    </submittedName>
</protein>
<dbReference type="AlphaFoldDB" id="W4PZC7"/>
<evidence type="ECO:0000313" key="1">
    <source>
        <dbReference type="EMBL" id="GAE24843.1"/>
    </source>
</evidence>
<organism evidence="1 2">
    <name type="scientific">Halalkalibacter wakoensis JCM 9140</name>
    <dbReference type="NCBI Taxonomy" id="1236970"/>
    <lineage>
        <taxon>Bacteria</taxon>
        <taxon>Bacillati</taxon>
        <taxon>Bacillota</taxon>
        <taxon>Bacilli</taxon>
        <taxon>Bacillales</taxon>
        <taxon>Bacillaceae</taxon>
        <taxon>Halalkalibacter</taxon>
    </lineage>
</organism>
<dbReference type="Proteomes" id="UP000018890">
    <property type="component" value="Unassembled WGS sequence"/>
</dbReference>
<proteinExistence type="predicted"/>
<keyword evidence="2" id="KW-1185">Reference proteome</keyword>